<sequence length="65" mass="7597">MKPNFKFPYYKYTVLRLSRKPPFRLPEGLFFVLNPAAAGFWNPRRGMRRTLSPAVRQRGSLRIGA</sequence>
<gene>
    <name evidence="1" type="ORF">DQG23_34365</name>
</gene>
<dbReference type="EMBL" id="QMFB01000032">
    <property type="protein sequence ID" value="RAV12666.1"/>
    <property type="molecule type" value="Genomic_DNA"/>
</dbReference>
<evidence type="ECO:0000313" key="2">
    <source>
        <dbReference type="Proteomes" id="UP000250369"/>
    </source>
</evidence>
<reference evidence="1 2" key="1">
    <citation type="journal article" date="2009" name="Int. J. Syst. Evol. Microbiol.">
        <title>Paenibacillus contaminans sp. nov., isolated from a contaminated laboratory plate.</title>
        <authorList>
            <person name="Chou J.H."/>
            <person name="Lee J.H."/>
            <person name="Lin M.C."/>
            <person name="Chang P.S."/>
            <person name="Arun A.B."/>
            <person name="Young C.C."/>
            <person name="Chen W.M."/>
        </authorList>
    </citation>
    <scope>NUCLEOTIDE SEQUENCE [LARGE SCALE GENOMIC DNA]</scope>
    <source>
        <strain evidence="1 2">CKOBP-6</strain>
    </source>
</reference>
<dbReference type="AlphaFoldDB" id="A0A329M081"/>
<accession>A0A329M081</accession>
<dbReference type="Proteomes" id="UP000250369">
    <property type="component" value="Unassembled WGS sequence"/>
</dbReference>
<organism evidence="1 2">
    <name type="scientific">Paenibacillus contaminans</name>
    <dbReference type="NCBI Taxonomy" id="450362"/>
    <lineage>
        <taxon>Bacteria</taxon>
        <taxon>Bacillati</taxon>
        <taxon>Bacillota</taxon>
        <taxon>Bacilli</taxon>
        <taxon>Bacillales</taxon>
        <taxon>Paenibacillaceae</taxon>
        <taxon>Paenibacillus</taxon>
    </lineage>
</organism>
<keyword evidence="2" id="KW-1185">Reference proteome</keyword>
<comment type="caution">
    <text evidence="1">The sequence shown here is derived from an EMBL/GenBank/DDBJ whole genome shotgun (WGS) entry which is preliminary data.</text>
</comment>
<protein>
    <submittedName>
        <fullName evidence="1">Uncharacterized protein</fullName>
    </submittedName>
</protein>
<proteinExistence type="predicted"/>
<name>A0A329M081_9BACL</name>
<evidence type="ECO:0000313" key="1">
    <source>
        <dbReference type="EMBL" id="RAV12666.1"/>
    </source>
</evidence>